<protein>
    <submittedName>
        <fullName evidence="1">Uncharacterized protein</fullName>
    </submittedName>
</protein>
<evidence type="ECO:0000313" key="2">
    <source>
        <dbReference type="Proteomes" id="UP001220207"/>
    </source>
</evidence>
<sequence length="325" mass="37721">MPFMDVKIDFKSDYIDSLYEHLKSAGWHGSREDEDIELKHANFLRRNVTAQKRKVFVSRNLKCPKENKEAYNLILHKILIGEPITPHLSRNLKKPEYDDLFLNEWGIHHLHLSTKIEKDGFCERTECVLLVIFEKDCALVIDIRPHGKENPTLWVQKSILDIILCSWPEWIDRFRIRNASLQRNVTEQEHLNLRRGRLNTQVTLSDGNSYIGPGGGITTAGTSMQANMRSDQLHHKIRDFEDDVKNNINIYKRRFWGDICEWPFFMVIKLHSIGENFYALAAGSNTALGVYVPWPVDMSDGARCHMCVIAELRSVPGIYSREFIL</sequence>
<proteinExistence type="predicted"/>
<gene>
    <name evidence="1" type="ORF">KDL27_02640</name>
</gene>
<organism evidence="1 2">
    <name type="scientific">Pseudomonas syringae pv. syringae</name>
    <dbReference type="NCBI Taxonomy" id="321"/>
    <lineage>
        <taxon>Bacteria</taxon>
        <taxon>Pseudomonadati</taxon>
        <taxon>Pseudomonadota</taxon>
        <taxon>Gammaproteobacteria</taxon>
        <taxon>Pseudomonadales</taxon>
        <taxon>Pseudomonadaceae</taxon>
        <taxon>Pseudomonas</taxon>
        <taxon>Pseudomonas syringae</taxon>
    </lineage>
</organism>
<name>A0AB35JIF4_PSESY</name>
<dbReference type="AlphaFoldDB" id="A0AB35JIF4"/>
<dbReference type="RefSeq" id="WP_122233037.1">
    <property type="nucleotide sequence ID" value="NZ_JAGSOW010000001.1"/>
</dbReference>
<dbReference type="Proteomes" id="UP001220207">
    <property type="component" value="Unassembled WGS sequence"/>
</dbReference>
<evidence type="ECO:0000313" key="1">
    <source>
        <dbReference type="EMBL" id="MDC3734681.1"/>
    </source>
</evidence>
<accession>A0AB35JIF4</accession>
<comment type="caution">
    <text evidence="1">The sequence shown here is derived from an EMBL/GenBank/DDBJ whole genome shotgun (WGS) entry which is preliminary data.</text>
</comment>
<dbReference type="EMBL" id="JAGSOW010000001">
    <property type="protein sequence ID" value="MDC3734681.1"/>
    <property type="molecule type" value="Genomic_DNA"/>
</dbReference>
<reference evidence="1" key="1">
    <citation type="submission" date="2021-04" db="EMBL/GenBank/DDBJ databases">
        <title>Genome Sequence and Comparative Genome Analysis of Pseudomonas syringae pv. syringae strains EC33 and LMG5496 isolated from Citrus plants from Tunisia and Greece.</title>
        <authorList>
            <person name="Abdellatif E."/>
            <person name="Baeyen S."/>
        </authorList>
    </citation>
    <scope>NUCLEOTIDE SEQUENCE</scope>
    <source>
        <strain evidence="1">LMG 5496</strain>
    </source>
</reference>